<dbReference type="EMBL" id="MCFL01000037">
    <property type="protein sequence ID" value="ORZ33252.1"/>
    <property type="molecule type" value="Genomic_DNA"/>
</dbReference>
<feature type="compositionally biased region" description="Basic residues" evidence="1">
    <location>
        <begin position="394"/>
        <end position="404"/>
    </location>
</feature>
<protein>
    <submittedName>
        <fullName evidence="2">Uncharacterized protein</fullName>
    </submittedName>
</protein>
<gene>
    <name evidence="2" type="ORF">BCR44DRAFT_83795</name>
</gene>
<name>A0A1Y2HJI3_9FUNG</name>
<feature type="region of interest" description="Disordered" evidence="1">
    <location>
        <begin position="368"/>
        <end position="542"/>
    </location>
</feature>
<dbReference type="AlphaFoldDB" id="A0A1Y2HJI3"/>
<comment type="caution">
    <text evidence="2">The sequence shown here is derived from an EMBL/GenBank/DDBJ whole genome shotgun (WGS) entry which is preliminary data.</text>
</comment>
<reference evidence="2 3" key="1">
    <citation type="submission" date="2016-07" db="EMBL/GenBank/DDBJ databases">
        <title>Pervasive Adenine N6-methylation of Active Genes in Fungi.</title>
        <authorList>
            <consortium name="DOE Joint Genome Institute"/>
            <person name="Mondo S.J."/>
            <person name="Dannebaum R.O."/>
            <person name="Kuo R.C."/>
            <person name="Labutti K."/>
            <person name="Haridas S."/>
            <person name="Kuo A."/>
            <person name="Salamov A."/>
            <person name="Ahrendt S.R."/>
            <person name="Lipzen A."/>
            <person name="Sullivan W."/>
            <person name="Andreopoulos W.B."/>
            <person name="Clum A."/>
            <person name="Lindquist E."/>
            <person name="Daum C."/>
            <person name="Ramamoorthy G.K."/>
            <person name="Gryganskyi A."/>
            <person name="Culley D."/>
            <person name="Magnuson J.K."/>
            <person name="James T.Y."/>
            <person name="O'Malley M.A."/>
            <person name="Stajich J.E."/>
            <person name="Spatafora J.W."/>
            <person name="Visel A."/>
            <person name="Grigoriev I.V."/>
        </authorList>
    </citation>
    <scope>NUCLEOTIDE SEQUENCE [LARGE SCALE GENOMIC DNA]</scope>
    <source>
        <strain evidence="2 3">PL171</strain>
    </source>
</reference>
<evidence type="ECO:0000313" key="2">
    <source>
        <dbReference type="EMBL" id="ORZ33252.1"/>
    </source>
</evidence>
<evidence type="ECO:0000313" key="3">
    <source>
        <dbReference type="Proteomes" id="UP000193411"/>
    </source>
</evidence>
<accession>A0A1Y2HJI3</accession>
<proteinExistence type="predicted"/>
<feature type="compositionally biased region" description="Basic residues" evidence="1">
    <location>
        <begin position="414"/>
        <end position="447"/>
    </location>
</feature>
<keyword evidence="3" id="KW-1185">Reference proteome</keyword>
<feature type="region of interest" description="Disordered" evidence="1">
    <location>
        <begin position="557"/>
        <end position="590"/>
    </location>
</feature>
<dbReference type="STRING" id="765915.A0A1Y2HJI3"/>
<sequence>MQTHTKAQYTQSNCRLVHPIRHRIAIRRICSLFSPDMMLTPARTPSLSRAMPGDHGLPGGATPIHCPCLAPTELPGCPNHFVAPAATISHLCISHAGELRLLSIRFPDLDANLGNANYLSRLLSLMWPIPTHAPRLHSQFYHAACGSQAHDVSLGAELVARGHGDTSRSAEAASLLHAACILLQCIRVSELTRFVPERVVKNVAVIGLDPSAATTPQEMGAHIATKVVESIQHPTLSNLSHHFAAQRRNLGPFKLDPLEQAPCLVAFALGIEFPMLSFSLNDNSGDWIATAASPTSKLACRGHGPTVLLARTAAMAHLVFLAAEGVLPSAWNDVQAGRAEPFCVPLLRDFAPPTVLSKVSNTPARIHRTAVPFTATRLRRSTSPIRPPTSARPPKSRGRSRSRSRSPLADKRAPRGRSKSRTRGRSRSPCRRSPSRSRSPWRRHRRQPAYSRSRSPRPTVRRMARRSQSAPRHYTPRPVRYHDLHASPTPRPRSPTRSTRRRRSSSPQQSPSRLHRLRSASPPPRRMARRSQSETRHYAANRLRSLYRIDEAGQRRREHAQMRNNARRKPSPVNHCAPRTSSRVRPVPRPGDMRDCARAQANQYQPLGELDSSDSGSIRLMSDTDVADADCSMVVAPPDLFPASLESILGAHHPSY</sequence>
<organism evidence="2 3">
    <name type="scientific">Catenaria anguillulae PL171</name>
    <dbReference type="NCBI Taxonomy" id="765915"/>
    <lineage>
        <taxon>Eukaryota</taxon>
        <taxon>Fungi</taxon>
        <taxon>Fungi incertae sedis</taxon>
        <taxon>Blastocladiomycota</taxon>
        <taxon>Blastocladiomycetes</taxon>
        <taxon>Blastocladiales</taxon>
        <taxon>Catenariaceae</taxon>
        <taxon>Catenaria</taxon>
    </lineage>
</organism>
<evidence type="ECO:0000256" key="1">
    <source>
        <dbReference type="SAM" id="MobiDB-lite"/>
    </source>
</evidence>
<dbReference type="Proteomes" id="UP000193411">
    <property type="component" value="Unassembled WGS sequence"/>
</dbReference>